<dbReference type="EMBL" id="KK122209">
    <property type="protein sequence ID" value="KFM82241.1"/>
    <property type="molecule type" value="Genomic_DNA"/>
</dbReference>
<protein>
    <submittedName>
        <fullName evidence="2">Sorting nexin-25</fullName>
    </submittedName>
</protein>
<evidence type="ECO:0000313" key="3">
    <source>
        <dbReference type="Proteomes" id="UP000054359"/>
    </source>
</evidence>
<accession>A0A087UY02</accession>
<feature type="non-terminal residue" evidence="2">
    <location>
        <position position="211"/>
    </location>
</feature>
<dbReference type="InterPro" id="IPR013937">
    <property type="entry name" value="Sorting_nexin_C"/>
</dbReference>
<proteinExistence type="predicted"/>
<evidence type="ECO:0000259" key="1">
    <source>
        <dbReference type="Pfam" id="PF08628"/>
    </source>
</evidence>
<organism evidence="2 3">
    <name type="scientific">Stegodyphus mimosarum</name>
    <name type="common">African social velvet spider</name>
    <dbReference type="NCBI Taxonomy" id="407821"/>
    <lineage>
        <taxon>Eukaryota</taxon>
        <taxon>Metazoa</taxon>
        <taxon>Ecdysozoa</taxon>
        <taxon>Arthropoda</taxon>
        <taxon>Chelicerata</taxon>
        <taxon>Arachnida</taxon>
        <taxon>Araneae</taxon>
        <taxon>Araneomorphae</taxon>
        <taxon>Entelegynae</taxon>
        <taxon>Eresoidea</taxon>
        <taxon>Eresidae</taxon>
        <taxon>Stegodyphus</taxon>
    </lineage>
</organism>
<dbReference type="OrthoDB" id="120967at2759"/>
<dbReference type="Pfam" id="PF08628">
    <property type="entry name" value="Nexin_C"/>
    <property type="match status" value="1"/>
</dbReference>
<dbReference type="GO" id="GO:0035091">
    <property type="term" value="F:phosphatidylinositol binding"/>
    <property type="evidence" value="ECO:0007669"/>
    <property type="project" value="TreeGrafter"/>
</dbReference>
<reference evidence="2 3" key="1">
    <citation type="submission" date="2013-11" db="EMBL/GenBank/DDBJ databases">
        <title>Genome sequencing of Stegodyphus mimosarum.</title>
        <authorList>
            <person name="Bechsgaard J."/>
        </authorList>
    </citation>
    <scope>NUCLEOTIDE SEQUENCE [LARGE SCALE GENOMIC DNA]</scope>
</reference>
<dbReference type="Proteomes" id="UP000054359">
    <property type="component" value="Unassembled WGS sequence"/>
</dbReference>
<evidence type="ECO:0000313" key="2">
    <source>
        <dbReference type="EMBL" id="KFM82241.1"/>
    </source>
</evidence>
<dbReference type="OMA" id="IIFVQIT"/>
<dbReference type="PANTHER" id="PTHR22775:SF48">
    <property type="entry name" value="SORTING NEXIN-25"/>
    <property type="match status" value="1"/>
</dbReference>
<sequence>MKHPPCPPKKPFKFNILQFFKGFQNTLGQLDDSDDDELLFLDDSDSKEDKKDSIAEPLYVLIGEIFELKGVFNWLRRTLIIFVQITYGQTINRQLRETVSWILSEPMLLFYLQLFRDTMWPPSPVKENENENKVENRILAKQMFLNNTPELLNNLIGQQNAKKGMSKIFDALQNKTFNKQLFYKILEAFLYEYAPELKRITSLYSIDGARS</sequence>
<feature type="domain" description="Sorting nexin C-terminal" evidence="1">
    <location>
        <begin position="74"/>
        <end position="175"/>
    </location>
</feature>
<dbReference type="PANTHER" id="PTHR22775">
    <property type="entry name" value="SORTING NEXIN"/>
    <property type="match status" value="1"/>
</dbReference>
<name>A0A087UY02_STEMI</name>
<keyword evidence="3" id="KW-1185">Reference proteome</keyword>
<dbReference type="STRING" id="407821.A0A087UY02"/>
<dbReference type="AlphaFoldDB" id="A0A087UY02"/>
<gene>
    <name evidence="2" type="ORF">X975_15467</name>
</gene>